<dbReference type="EMBL" id="VSSQ01008716">
    <property type="protein sequence ID" value="MPM39641.1"/>
    <property type="molecule type" value="Genomic_DNA"/>
</dbReference>
<accession>A0A644ZIJ2</accession>
<gene>
    <name evidence="1" type="ORF">SDC9_86275</name>
</gene>
<comment type="caution">
    <text evidence="1">The sequence shown here is derived from an EMBL/GenBank/DDBJ whole genome shotgun (WGS) entry which is preliminary data.</text>
</comment>
<protein>
    <submittedName>
        <fullName evidence="1">Uncharacterized protein</fullName>
    </submittedName>
</protein>
<proteinExistence type="predicted"/>
<evidence type="ECO:0000313" key="1">
    <source>
        <dbReference type="EMBL" id="MPM39641.1"/>
    </source>
</evidence>
<dbReference type="AlphaFoldDB" id="A0A644ZIJ2"/>
<name>A0A644ZIJ2_9ZZZZ</name>
<sequence length="37" mass="4382">MNKIPSKLNIANLPTRIEKLERLSKELQGPNIFYKKR</sequence>
<organism evidence="1">
    <name type="scientific">bioreactor metagenome</name>
    <dbReference type="NCBI Taxonomy" id="1076179"/>
    <lineage>
        <taxon>unclassified sequences</taxon>
        <taxon>metagenomes</taxon>
        <taxon>ecological metagenomes</taxon>
    </lineage>
</organism>
<reference evidence="1" key="1">
    <citation type="submission" date="2019-08" db="EMBL/GenBank/DDBJ databases">
        <authorList>
            <person name="Kucharzyk K."/>
            <person name="Murdoch R.W."/>
            <person name="Higgins S."/>
            <person name="Loffler F."/>
        </authorList>
    </citation>
    <scope>NUCLEOTIDE SEQUENCE</scope>
</reference>